<dbReference type="PANTHER" id="PTHR34883:SF17">
    <property type="entry name" value="CUPREDOXIN"/>
    <property type="match status" value="1"/>
</dbReference>
<evidence type="ECO:0000256" key="3">
    <source>
        <dbReference type="SAM" id="SignalP"/>
    </source>
</evidence>
<feature type="transmembrane region" description="Helical" evidence="2">
    <location>
        <begin position="460"/>
        <end position="479"/>
    </location>
</feature>
<proteinExistence type="predicted"/>
<keyword evidence="5" id="KW-1185">Reference proteome</keyword>
<feature type="region of interest" description="Disordered" evidence="1">
    <location>
        <begin position="285"/>
        <end position="311"/>
    </location>
</feature>
<keyword evidence="2" id="KW-0472">Membrane</keyword>
<dbReference type="RefSeq" id="XP_066087785.1">
    <property type="nucleotide sequence ID" value="XM_066231688.1"/>
</dbReference>
<dbReference type="InterPro" id="IPR052953">
    <property type="entry name" value="Ser-rich/MCO-related"/>
</dbReference>
<organism evidence="4 5">
    <name type="scientific">Kwoniella europaea PYCC6329</name>
    <dbReference type="NCBI Taxonomy" id="1423913"/>
    <lineage>
        <taxon>Eukaryota</taxon>
        <taxon>Fungi</taxon>
        <taxon>Dikarya</taxon>
        <taxon>Basidiomycota</taxon>
        <taxon>Agaricomycotina</taxon>
        <taxon>Tremellomycetes</taxon>
        <taxon>Tremellales</taxon>
        <taxon>Cryptococcaceae</taxon>
        <taxon>Kwoniella</taxon>
    </lineage>
</organism>
<feature type="chain" id="PRO_5043635049" description="Phytocyanin domain-containing protein" evidence="3">
    <location>
        <begin position="20"/>
        <end position="480"/>
    </location>
</feature>
<dbReference type="PANTHER" id="PTHR34883">
    <property type="entry name" value="SERINE-RICH PROTEIN, PUTATIVE-RELATED-RELATED"/>
    <property type="match status" value="1"/>
</dbReference>
<dbReference type="GeneID" id="91106747"/>
<keyword evidence="3" id="KW-0732">Signal</keyword>
<reference evidence="4 5" key="1">
    <citation type="submission" date="2024-01" db="EMBL/GenBank/DDBJ databases">
        <title>Comparative genomics of Cryptococcus and Kwoniella reveals pathogenesis evolution and contrasting modes of karyotype evolution via chromosome fusion or intercentromeric recombination.</title>
        <authorList>
            <person name="Coelho M.A."/>
            <person name="David-Palma M."/>
            <person name="Shea T."/>
            <person name="Bowers K."/>
            <person name="McGinley-Smith S."/>
            <person name="Mohammad A.W."/>
            <person name="Gnirke A."/>
            <person name="Yurkov A.M."/>
            <person name="Nowrousian M."/>
            <person name="Sun S."/>
            <person name="Cuomo C.A."/>
            <person name="Heitman J."/>
        </authorList>
    </citation>
    <scope>NUCLEOTIDE SEQUENCE [LARGE SCALE GENOMIC DNA]</scope>
    <source>
        <strain evidence="4 5">PYCC6329</strain>
    </source>
</reference>
<feature type="signal peptide" evidence="3">
    <location>
        <begin position="1"/>
        <end position="19"/>
    </location>
</feature>
<evidence type="ECO:0000256" key="2">
    <source>
        <dbReference type="SAM" id="Phobius"/>
    </source>
</evidence>
<feature type="compositionally biased region" description="Low complexity" evidence="1">
    <location>
        <begin position="28"/>
        <end position="46"/>
    </location>
</feature>
<dbReference type="Gene3D" id="2.60.40.420">
    <property type="entry name" value="Cupredoxins - blue copper proteins"/>
    <property type="match status" value="1"/>
</dbReference>
<gene>
    <name evidence="4" type="ORF">V865_007946</name>
</gene>
<dbReference type="SUPFAM" id="SSF49503">
    <property type="entry name" value="Cupredoxins"/>
    <property type="match status" value="1"/>
</dbReference>
<evidence type="ECO:0000313" key="5">
    <source>
        <dbReference type="Proteomes" id="UP001358614"/>
    </source>
</evidence>
<evidence type="ECO:0000256" key="1">
    <source>
        <dbReference type="SAM" id="MobiDB-lite"/>
    </source>
</evidence>
<dbReference type="Proteomes" id="UP001358614">
    <property type="component" value="Chromosome 3"/>
</dbReference>
<keyword evidence="2" id="KW-1133">Transmembrane helix</keyword>
<dbReference type="InterPro" id="IPR008972">
    <property type="entry name" value="Cupredoxin"/>
</dbReference>
<evidence type="ECO:0000313" key="4">
    <source>
        <dbReference type="EMBL" id="WWD09818.1"/>
    </source>
</evidence>
<evidence type="ECO:0008006" key="6">
    <source>
        <dbReference type="Google" id="ProtNLM"/>
    </source>
</evidence>
<dbReference type="AlphaFoldDB" id="A0AAX4KWR6"/>
<feature type="region of interest" description="Disordered" evidence="1">
    <location>
        <begin position="23"/>
        <end position="46"/>
    </location>
</feature>
<keyword evidence="2" id="KW-0812">Transmembrane</keyword>
<name>A0AAX4KWR6_9TREE</name>
<sequence>MFGQQLITFLPLLATLASATPHKRTDDWSYSSSSASAPDSGSWDSSSSYNSGYSYNSGESGNSYDSGYSYNSGESGNSYDSNWQGESNGSGHATTIKHETTITTHLAYETPKYGSGSMWGGDLQGCLNMCQAQFGGGSSAAQATTTSAPAAESTAATATHTGGGSMTHTIVVAPTKGVLRFVPFAIEGNEGDTVEFVWGAGPHSATSSDGQNVCNKSTAANAFDSGKLNATATFQTTIIGSSPQFHYCTVGTHCTSGMFGIINPPNNSTPPAAAANASSSAAGSSSASVEASKTTSQKPSSTAGNGEGKGGCQSVDCWVSSYEAAGSQPKATVAAVKSACQGTDGAWAWGGKWDMSTLIAGGITKDTVVENVLYSRLMIAMNPTMLVAGSPISNFTAPPPLNEFVAAAAPAGDDSTATVSAGSDGAAAAAATDASASASGAQASQEAANAGTSTSGAARIGITVSTIVLPFLGAVVALLL</sequence>
<dbReference type="EMBL" id="CP144091">
    <property type="protein sequence ID" value="WWD09818.1"/>
    <property type="molecule type" value="Genomic_DNA"/>
</dbReference>
<feature type="compositionally biased region" description="Polar residues" evidence="1">
    <location>
        <begin position="293"/>
        <end position="304"/>
    </location>
</feature>
<accession>A0AAX4KWR6</accession>
<protein>
    <recommendedName>
        <fullName evidence="6">Phytocyanin domain-containing protein</fullName>
    </recommendedName>
</protein>
<dbReference type="KEGG" id="ker:91106747"/>